<dbReference type="Proteomes" id="UP001429100">
    <property type="component" value="Unassembled WGS sequence"/>
</dbReference>
<dbReference type="PROSITE" id="PS51767">
    <property type="entry name" value="PEPTIDASE_A1"/>
    <property type="match status" value="1"/>
</dbReference>
<feature type="active site" evidence="6">
    <location>
        <position position="56"/>
    </location>
</feature>
<evidence type="ECO:0000313" key="10">
    <source>
        <dbReference type="EMBL" id="CUV04166.1"/>
    </source>
</evidence>
<dbReference type="VEuPathDB" id="CryptoDB:Chro.10416"/>
<keyword evidence="3 8" id="KW-0732">Signal</keyword>
<dbReference type="Proteomes" id="UP000199752">
    <property type="component" value="Chromosome 1"/>
</dbReference>
<evidence type="ECO:0000313" key="11">
    <source>
        <dbReference type="EMBL" id="PPS97279.1"/>
    </source>
</evidence>
<comment type="similarity">
    <text evidence="1">Belongs to the peptidase A1 family.</text>
</comment>
<dbReference type="InterPro" id="IPR001461">
    <property type="entry name" value="Aspartic_peptidase_A1"/>
</dbReference>
<evidence type="ECO:0000313" key="12">
    <source>
        <dbReference type="Proteomes" id="UP001429100"/>
    </source>
</evidence>
<sequence>MWINKLISVILQIIIAIKLSVGRITINVHNTKDENGYYFINVFVGNPPQKQTLILDSGSSQISFTCITCLNCGSHEYPPFDIMKSITGKNCNRKLLGGEKCKYFHRFNEGSVISGKYFSDTLRFEEVQQNSGIIKDHFEIKYDYLGCNELETKKIYRQRATGVFGIGLKSSLDEHANIINSLLTSLESNINIKGSNNLVVSICLLHSGGRIVIEEHDEKITNRNSNFSENKRNHVYWVPIIYPSNVYKVSLEGLSIGSGKFSLLEEKTSLFAIIDVGSTYSFFPSNLYNKIINQFSKLCELLNKLNINRCITINQSLCFSDPAKLHGLLPIMKIKFGGQPNLIKWIHTSYLIKRERAWCIGIKEQTSYKNHIILGVSFMKKRQIILDPRKKRIGFNLNTTARCKYEQNKTMINQVKLLNEDTRSK</sequence>
<dbReference type="VEuPathDB" id="CryptoDB:GY17_00001229"/>
<feature type="disulfide bond" evidence="7">
    <location>
        <begin position="69"/>
        <end position="101"/>
    </location>
</feature>
<reference evidence="11 12" key="3">
    <citation type="submission" date="2017-10" db="EMBL/GenBank/DDBJ databases">
        <title>Consistent, comparative and evidence-based genome annotation and re-annotation for the closely-related species, Cryptosporidium parvum, C. hominis and C. tyzzeri.</title>
        <authorList>
            <person name="Baptista R.P."/>
            <person name="Li Y."/>
            <person name="Sateriale A."/>
            <person name="Striepen B."/>
            <person name="Kissinger J.C."/>
        </authorList>
    </citation>
    <scope>NUCLEOTIDE SEQUENCE [LARGE SCALE GENOMIC DNA]</scope>
    <source>
        <strain evidence="11">30976</strain>
    </source>
</reference>
<keyword evidence="4" id="KW-0064">Aspartyl protease</keyword>
<reference evidence="11 12" key="1">
    <citation type="submission" date="2014-11" db="EMBL/GenBank/DDBJ databases">
        <title>Comparative genomic analysis of Cryptosporidium hominis reveals occurrence of genetic recombination in virulent subtypes.</title>
        <authorList>
            <person name="Guo Y."/>
            <person name="Tang K."/>
            <person name="Frace M."/>
            <person name="Li N."/>
            <person name="Roellig D.M."/>
            <person name="Sammons S."/>
            <person name="Knipe K."/>
            <person name="Rowe L."/>
            <person name="Feng Y."/>
            <person name="Xiao L."/>
        </authorList>
    </citation>
    <scope>NUCLEOTIDE SEQUENCE [LARGE SCALE GENOMIC DNA]</scope>
    <source>
        <strain evidence="11">30976</strain>
    </source>
</reference>
<dbReference type="InterPro" id="IPR033866">
    <property type="entry name" value="Plasmepsin_5"/>
</dbReference>
<dbReference type="VEuPathDB" id="CryptoDB:ChTU502y2012_305g0080"/>
<accession>A0A0S4TAC5</accession>
<proteinExistence type="inferred from homology"/>
<dbReference type="Gene3D" id="2.40.70.10">
    <property type="entry name" value="Acid Proteases"/>
    <property type="match status" value="2"/>
</dbReference>
<evidence type="ECO:0000259" key="9">
    <source>
        <dbReference type="PROSITE" id="PS51767"/>
    </source>
</evidence>
<dbReference type="InterPro" id="IPR033121">
    <property type="entry name" value="PEPTIDASE_A1"/>
</dbReference>
<evidence type="ECO:0000256" key="5">
    <source>
        <dbReference type="ARBA" id="ARBA00022801"/>
    </source>
</evidence>
<name>A0A0S4TAC5_CRYHO</name>
<keyword evidence="12" id="KW-1185">Reference proteome</keyword>
<evidence type="ECO:0000256" key="2">
    <source>
        <dbReference type="ARBA" id="ARBA00022670"/>
    </source>
</evidence>
<gene>
    <name evidence="10" type="ORF">CHUDEA1_2240</name>
    <name evidence="11" type="ORF">GY17_00001229</name>
</gene>
<evidence type="ECO:0000256" key="1">
    <source>
        <dbReference type="ARBA" id="ARBA00007447"/>
    </source>
</evidence>
<feature type="chain" id="PRO_5006627538" evidence="8">
    <location>
        <begin position="23"/>
        <end position="425"/>
    </location>
</feature>
<dbReference type="GO" id="GO:0004190">
    <property type="term" value="F:aspartic-type endopeptidase activity"/>
    <property type="evidence" value="ECO:0007669"/>
    <property type="project" value="UniProtKB-KW"/>
</dbReference>
<keyword evidence="5" id="KW-0378">Hydrolase</keyword>
<keyword evidence="2" id="KW-0645">Protease</keyword>
<feature type="signal peptide" evidence="8">
    <location>
        <begin position="1"/>
        <end position="22"/>
    </location>
</feature>
<dbReference type="PANTHER" id="PTHR13683:SF375">
    <property type="entry name" value="PEPTIDASE A1 DOMAIN-CONTAINING PROTEIN"/>
    <property type="match status" value="1"/>
</dbReference>
<organism evidence="10">
    <name type="scientific">Cryptosporidium hominis</name>
    <dbReference type="NCBI Taxonomy" id="237895"/>
    <lineage>
        <taxon>Eukaryota</taxon>
        <taxon>Sar</taxon>
        <taxon>Alveolata</taxon>
        <taxon>Apicomplexa</taxon>
        <taxon>Conoidasida</taxon>
        <taxon>Coccidia</taxon>
        <taxon>Eucoccidiorida</taxon>
        <taxon>Eimeriorina</taxon>
        <taxon>Cryptosporidiidae</taxon>
        <taxon>Cryptosporidium</taxon>
    </lineage>
</organism>
<dbReference type="CDD" id="cd06096">
    <property type="entry name" value="Plasmepsin_5"/>
    <property type="match status" value="1"/>
</dbReference>
<evidence type="ECO:0000256" key="4">
    <source>
        <dbReference type="ARBA" id="ARBA00022750"/>
    </source>
</evidence>
<dbReference type="VEuPathDB" id="CryptoDB:Chro.10255"/>
<keyword evidence="7" id="KW-1015">Disulfide bond</keyword>
<evidence type="ECO:0000256" key="7">
    <source>
        <dbReference type="PIRSR" id="PIRSR601461-2"/>
    </source>
</evidence>
<feature type="domain" description="Peptidase A1" evidence="9">
    <location>
        <begin position="38"/>
        <end position="396"/>
    </location>
</feature>
<dbReference type="EMBL" id="JTAI01000044">
    <property type="protein sequence ID" value="PPS97279.1"/>
    <property type="molecule type" value="Genomic_DNA"/>
</dbReference>
<dbReference type="VEuPathDB" id="CryptoDB:CHUDEA1_2240"/>
<feature type="active site" evidence="6">
    <location>
        <position position="275"/>
    </location>
</feature>
<evidence type="ECO:0000256" key="6">
    <source>
        <dbReference type="PIRSR" id="PIRSR601461-1"/>
    </source>
</evidence>
<reference evidence="10" key="2">
    <citation type="submission" date="2015-08" db="EMBL/GenBank/DDBJ databases">
        <authorList>
            <person name="Babu N.S."/>
            <person name="Beckwith C.J."/>
            <person name="Beseler K.G."/>
            <person name="Brison A."/>
            <person name="Carone J.V."/>
            <person name="Caskin T.P."/>
            <person name="Diamond M."/>
            <person name="Durham M.E."/>
            <person name="Foxe J.M."/>
            <person name="Go M."/>
            <person name="Henderson B.A."/>
            <person name="Jones I.B."/>
            <person name="McGettigan J.A."/>
            <person name="Micheletti S.J."/>
            <person name="Nasrallah M.E."/>
            <person name="Ortiz D."/>
            <person name="Piller C.R."/>
            <person name="Privatt S.R."/>
            <person name="Schneider S.L."/>
            <person name="Sharp S."/>
            <person name="Smith T.C."/>
            <person name="Stanton J.D."/>
            <person name="Ullery H.E."/>
            <person name="Wilson R.J."/>
            <person name="Serrano M.G."/>
            <person name="Buck G."/>
            <person name="Lee V."/>
            <person name="Wang Y."/>
            <person name="Carvalho R."/>
            <person name="Voegtly L."/>
            <person name="Shi R."/>
            <person name="Duckworth R."/>
            <person name="Johnson A."/>
            <person name="Loviza R."/>
            <person name="Walstead R."/>
            <person name="Shah Z."/>
            <person name="Kiflezghi M."/>
            <person name="Wade K."/>
            <person name="Ball S.L."/>
            <person name="Bradley K.W."/>
            <person name="Asai D.J."/>
            <person name="Bowman C.A."/>
            <person name="Russell D.A."/>
            <person name="Pope W.H."/>
            <person name="Jacobs-Sera D."/>
            <person name="Hendrix R.W."/>
            <person name="Hatfull G.F."/>
        </authorList>
    </citation>
    <scope>NUCLEOTIDE SEQUENCE [LARGE SCALE GENOMIC DNA]</scope>
</reference>
<dbReference type="AlphaFoldDB" id="A0A0S4TAC5"/>
<dbReference type="Pfam" id="PF00026">
    <property type="entry name" value="Asp"/>
    <property type="match status" value="1"/>
</dbReference>
<dbReference type="SUPFAM" id="SSF50630">
    <property type="entry name" value="Acid proteases"/>
    <property type="match status" value="1"/>
</dbReference>
<dbReference type="InterPro" id="IPR021109">
    <property type="entry name" value="Peptidase_aspartic_dom_sf"/>
</dbReference>
<evidence type="ECO:0000256" key="8">
    <source>
        <dbReference type="SAM" id="SignalP"/>
    </source>
</evidence>
<dbReference type="GO" id="GO:0006508">
    <property type="term" value="P:proteolysis"/>
    <property type="evidence" value="ECO:0007669"/>
    <property type="project" value="UniProtKB-KW"/>
</dbReference>
<dbReference type="PANTHER" id="PTHR13683">
    <property type="entry name" value="ASPARTYL PROTEASES"/>
    <property type="match status" value="1"/>
</dbReference>
<protein>
    <submittedName>
        <fullName evidence="11">Aspartic peptidase A1 family protein</fullName>
    </submittedName>
</protein>
<evidence type="ECO:0000256" key="3">
    <source>
        <dbReference type="ARBA" id="ARBA00022729"/>
    </source>
</evidence>
<dbReference type="EMBL" id="LN877947">
    <property type="protein sequence ID" value="CUV04166.1"/>
    <property type="molecule type" value="Genomic_DNA"/>
</dbReference>